<comment type="subcellular location">
    <subcellularLocation>
        <location evidence="1">Cell envelope</location>
    </subcellularLocation>
</comment>
<dbReference type="InterPro" id="IPR002491">
    <property type="entry name" value="ABC_transptr_periplasmic_BD"/>
</dbReference>
<name>A0ABT5I110_VOGIN</name>
<keyword evidence="3" id="KW-0813">Transport</keyword>
<feature type="signal peptide" evidence="6">
    <location>
        <begin position="1"/>
        <end position="22"/>
    </location>
</feature>
<organism evidence="8 9">
    <name type="scientific">Vogesella indigofera</name>
    <name type="common">Pseudomonas indigofera</name>
    <dbReference type="NCBI Taxonomy" id="45465"/>
    <lineage>
        <taxon>Bacteria</taxon>
        <taxon>Pseudomonadati</taxon>
        <taxon>Pseudomonadota</taxon>
        <taxon>Betaproteobacteria</taxon>
        <taxon>Neisseriales</taxon>
        <taxon>Chromobacteriaceae</taxon>
        <taxon>Vogesella</taxon>
    </lineage>
</organism>
<sequence length="305" mass="33490">MARAVWTTLAAALLLWSGLAAALTVRDSDGVHHFARAPQRVVALSWEAAEQLLELGITPLAVADADDYRQWVVRPSLPPSVLPAGGRLEPNLELLASLTPDLIIISPSLLDMRPQLARIAPVLYFDAYRHDHDNAQVARDIYLQLAGLFGRTALAQQKLAAMEQGFARLRGQLQQHFGAQLPRVDVIRFASPAVVYLYGSNSMPLHALQRLGIAGTPQPAASIWGVTQQKVVQLGQLRDSVVLYQQPFAQAGKLFGTPLWRAMPFVQRGRFAAVRATWSYGGIFSLYYLAEAMTDALLRLPHGAR</sequence>
<dbReference type="PANTHER" id="PTHR30532">
    <property type="entry name" value="IRON III DICITRATE-BINDING PERIPLASMIC PROTEIN"/>
    <property type="match status" value="1"/>
</dbReference>
<evidence type="ECO:0000256" key="2">
    <source>
        <dbReference type="ARBA" id="ARBA00008814"/>
    </source>
</evidence>
<evidence type="ECO:0000259" key="7">
    <source>
        <dbReference type="PROSITE" id="PS50983"/>
    </source>
</evidence>
<keyword evidence="5 6" id="KW-0732">Signal</keyword>
<dbReference type="RefSeq" id="WP_272802350.1">
    <property type="nucleotide sequence ID" value="NZ_JAQQKY010000001.1"/>
</dbReference>
<evidence type="ECO:0000313" key="8">
    <source>
        <dbReference type="EMBL" id="MDC7689851.1"/>
    </source>
</evidence>
<proteinExistence type="inferred from homology"/>
<reference evidence="8 9" key="1">
    <citation type="submission" date="2023-01" db="EMBL/GenBank/DDBJ databases">
        <title>Novel species of the genus Vogesella isolated from rivers.</title>
        <authorList>
            <person name="Lu H."/>
        </authorList>
    </citation>
    <scope>NUCLEOTIDE SEQUENCE [LARGE SCALE GENOMIC DNA]</scope>
    <source>
        <strain evidence="8 9">SH7W</strain>
    </source>
</reference>
<feature type="chain" id="PRO_5045882469" evidence="6">
    <location>
        <begin position="23"/>
        <end position="305"/>
    </location>
</feature>
<evidence type="ECO:0000256" key="3">
    <source>
        <dbReference type="ARBA" id="ARBA00022448"/>
    </source>
</evidence>
<evidence type="ECO:0000313" key="9">
    <source>
        <dbReference type="Proteomes" id="UP001221566"/>
    </source>
</evidence>
<evidence type="ECO:0000256" key="4">
    <source>
        <dbReference type="ARBA" id="ARBA00022496"/>
    </source>
</evidence>
<dbReference type="InterPro" id="IPR051313">
    <property type="entry name" value="Bact_iron-sidero_bind"/>
</dbReference>
<dbReference type="Proteomes" id="UP001221566">
    <property type="component" value="Unassembled WGS sequence"/>
</dbReference>
<comment type="similarity">
    <text evidence="2">Belongs to the bacterial solute-binding protein 8 family.</text>
</comment>
<keyword evidence="4" id="KW-0410">Iron transport</keyword>
<keyword evidence="9" id="KW-1185">Reference proteome</keyword>
<evidence type="ECO:0000256" key="6">
    <source>
        <dbReference type="SAM" id="SignalP"/>
    </source>
</evidence>
<keyword evidence="4" id="KW-0408">Iron</keyword>
<evidence type="ECO:0000256" key="1">
    <source>
        <dbReference type="ARBA" id="ARBA00004196"/>
    </source>
</evidence>
<accession>A0ABT5I110</accession>
<keyword evidence="4" id="KW-0406">Ion transport</keyword>
<dbReference type="Gene3D" id="3.40.50.1980">
    <property type="entry name" value="Nitrogenase molybdenum iron protein domain"/>
    <property type="match status" value="2"/>
</dbReference>
<dbReference type="PRINTS" id="PR01715">
    <property type="entry name" value="FERRIBNDNGPP"/>
</dbReference>
<feature type="domain" description="Fe/B12 periplasmic-binding" evidence="7">
    <location>
        <begin position="40"/>
        <end position="305"/>
    </location>
</feature>
<comment type="caution">
    <text evidence="8">The sequence shown here is derived from an EMBL/GenBank/DDBJ whole genome shotgun (WGS) entry which is preliminary data.</text>
</comment>
<protein>
    <submittedName>
        <fullName evidence="8">Iron-siderophore ABC transporter substrate-binding protein</fullName>
    </submittedName>
</protein>
<dbReference type="Pfam" id="PF01497">
    <property type="entry name" value="Peripla_BP_2"/>
    <property type="match status" value="1"/>
</dbReference>
<dbReference type="CDD" id="cd01146">
    <property type="entry name" value="FhuD"/>
    <property type="match status" value="1"/>
</dbReference>
<gene>
    <name evidence="8" type="ORF">PQU93_03550</name>
</gene>
<evidence type="ECO:0000256" key="5">
    <source>
        <dbReference type="ARBA" id="ARBA00022729"/>
    </source>
</evidence>
<dbReference type="PROSITE" id="PS50983">
    <property type="entry name" value="FE_B12_PBP"/>
    <property type="match status" value="1"/>
</dbReference>
<dbReference type="PANTHER" id="PTHR30532:SF1">
    <property type="entry name" value="IRON(3+)-HYDROXAMATE-BINDING PROTEIN FHUD"/>
    <property type="match status" value="1"/>
</dbReference>
<dbReference type="EMBL" id="JAQQKY010000001">
    <property type="protein sequence ID" value="MDC7689851.1"/>
    <property type="molecule type" value="Genomic_DNA"/>
</dbReference>
<dbReference type="SUPFAM" id="SSF53807">
    <property type="entry name" value="Helical backbone' metal receptor"/>
    <property type="match status" value="1"/>
</dbReference>